<dbReference type="SUPFAM" id="SSF52047">
    <property type="entry name" value="RNI-like"/>
    <property type="match status" value="1"/>
</dbReference>
<accession>A0A1U7LR89</accession>
<dbReference type="InterPro" id="IPR036047">
    <property type="entry name" value="F-box-like_dom_sf"/>
</dbReference>
<evidence type="ECO:0000313" key="2">
    <source>
        <dbReference type="EMBL" id="OLL25186.1"/>
    </source>
</evidence>
<dbReference type="Pfam" id="PF12937">
    <property type="entry name" value="F-box-like"/>
    <property type="match status" value="1"/>
</dbReference>
<dbReference type="SMART" id="SM00256">
    <property type="entry name" value="FBOX"/>
    <property type="match status" value="1"/>
</dbReference>
<proteinExistence type="predicted"/>
<dbReference type="Gene3D" id="1.20.1280.50">
    <property type="match status" value="1"/>
</dbReference>
<evidence type="ECO:0000259" key="1">
    <source>
        <dbReference type="SMART" id="SM00256"/>
    </source>
</evidence>
<sequence>MLYRALKLCPEVTSRIFHYLETPDLRSCALVNRQWREIGIPLIWEEIDQEVNIGDVVDYLESNDEKAERGKFVQRCSFIFNRQSCALDTHTYLQFLRFTPNLREVYMYLEIDQKEMMAKAANVTLSLDVLSAISWAISKSCVSSVDMNIQVCLDSSTSQNLLPRSTLDRLAQALKLLSPMIIRLRTGIMHSRLQDIIRAMPNLCELYYSTGITEKDASFFIPPETRSFSIAYSNQQMCNTFELSSESGHQVEELSIGGILLKETFLDKMGMFSRLTELSITNAHIEFPATRYAVPSLSSLKIFNLTDCRLYTLFAVQILRSTLVLQRFTCNRVDDLRNFNDDLLKLLSSKAELVELELPRPKDINERPLYTPCGIAMLSRCKHLKLLTIGILSVTFRLILDLGLACPELNTIVMLPSHIKAYNYKEFNGQGALDILLKGVDPQRRLLRPALLFTSEHSCIDVEYIKETWKEMMDLMNGGEFSGSVC</sequence>
<protein>
    <recommendedName>
        <fullName evidence="1">F-box domain-containing protein</fullName>
    </recommendedName>
</protein>
<dbReference type="InterPro" id="IPR001810">
    <property type="entry name" value="F-box_dom"/>
</dbReference>
<dbReference type="InterPro" id="IPR032675">
    <property type="entry name" value="LRR_dom_sf"/>
</dbReference>
<dbReference type="AlphaFoldDB" id="A0A1U7LR89"/>
<reference evidence="2 3" key="1">
    <citation type="submission" date="2016-04" db="EMBL/GenBank/DDBJ databases">
        <title>Evolutionary innovation and constraint leading to complex multicellularity in the Ascomycota.</title>
        <authorList>
            <person name="Cisse O."/>
            <person name="Nguyen A."/>
            <person name="Hewitt D.A."/>
            <person name="Jedd G."/>
            <person name="Stajich J.E."/>
        </authorList>
    </citation>
    <scope>NUCLEOTIDE SEQUENCE [LARGE SCALE GENOMIC DNA]</scope>
    <source>
        <strain evidence="2 3">DAH-3</strain>
    </source>
</reference>
<keyword evidence="3" id="KW-1185">Reference proteome</keyword>
<evidence type="ECO:0000313" key="3">
    <source>
        <dbReference type="Proteomes" id="UP000186594"/>
    </source>
</evidence>
<dbReference type="Proteomes" id="UP000186594">
    <property type="component" value="Unassembled WGS sequence"/>
</dbReference>
<dbReference type="EMBL" id="LXFE01000478">
    <property type="protein sequence ID" value="OLL25186.1"/>
    <property type="molecule type" value="Genomic_DNA"/>
</dbReference>
<dbReference type="Gene3D" id="3.80.10.10">
    <property type="entry name" value="Ribonuclease Inhibitor"/>
    <property type="match status" value="1"/>
</dbReference>
<dbReference type="SUPFAM" id="SSF81383">
    <property type="entry name" value="F-box domain"/>
    <property type="match status" value="1"/>
</dbReference>
<dbReference type="OrthoDB" id="2447803at2759"/>
<name>A0A1U7LR89_NEOID</name>
<feature type="domain" description="F-box" evidence="1">
    <location>
        <begin position="8"/>
        <end position="47"/>
    </location>
</feature>
<organism evidence="2 3">
    <name type="scientific">Neolecta irregularis (strain DAH-3)</name>
    <dbReference type="NCBI Taxonomy" id="1198029"/>
    <lineage>
        <taxon>Eukaryota</taxon>
        <taxon>Fungi</taxon>
        <taxon>Dikarya</taxon>
        <taxon>Ascomycota</taxon>
        <taxon>Taphrinomycotina</taxon>
        <taxon>Neolectales</taxon>
        <taxon>Neolectaceae</taxon>
        <taxon>Neolecta</taxon>
    </lineage>
</organism>
<gene>
    <name evidence="2" type="ORF">NEOLI_002299</name>
</gene>
<comment type="caution">
    <text evidence="2">The sequence shown here is derived from an EMBL/GenBank/DDBJ whole genome shotgun (WGS) entry which is preliminary data.</text>
</comment>